<dbReference type="InterPro" id="IPR000843">
    <property type="entry name" value="HTH_LacI"/>
</dbReference>
<dbReference type="Pfam" id="PF13377">
    <property type="entry name" value="Peripla_BP_3"/>
    <property type="match status" value="1"/>
</dbReference>
<dbReference type="PANTHER" id="PTHR30146:SF24">
    <property type="entry name" value="XYLOSE OPERON REGULATORY PROTEIN"/>
    <property type="match status" value="1"/>
</dbReference>
<comment type="caution">
    <text evidence="5">The sequence shown here is derived from an EMBL/GenBank/DDBJ whole genome shotgun (WGS) entry which is preliminary data.</text>
</comment>
<sequence>MKKKRVSIKDVAREAGVSIATISYVLNNKKGESISDETINRVREAIKKLNYVPNLSARSLVSKRSNLIGVVIPQAEAGKEFMFYNPFYGEFLSSVEYEARKKGFHLLISGTEADQKYIQVAQNRGLDGIIIVGIYPDSFFQELKQCQIPIVLVDSYCSDHYFHSIGINDRHGGYLATKHLIEKGHRKIAFISGMVKENGVNSNRLLGYKDALEEYGIDFDEKLLYLGDTNFEYGIKAGARLANSKNGETAAFATADILAVGVIKGLKENGLRVPEDISVVGFDDVYLARITDPSLTTVRQNIAEKGRQAAEIIIQTIENEIKEKRDIILPVDIVERDSVKDIN</sequence>
<reference evidence="5 6" key="1">
    <citation type="submission" date="2017-06" db="EMBL/GenBank/DDBJ databases">
        <title>Investigating the central metabolism of Clostridium thermosuccinogenes.</title>
        <authorList>
            <person name="Koendjbiharie J.G."/>
            <person name="van Kranenburg R."/>
        </authorList>
    </citation>
    <scope>NUCLEOTIDE SEQUENCE [LARGE SCALE GENOMIC DNA]</scope>
    <source>
        <strain evidence="5 6">DSM 5806</strain>
    </source>
</reference>
<keyword evidence="3" id="KW-0804">Transcription</keyword>
<dbReference type="OrthoDB" id="9775106at2"/>
<protein>
    <submittedName>
        <fullName evidence="5">LacI family transcriptional regulator</fullName>
    </submittedName>
</protein>
<dbReference type="CDD" id="cd01392">
    <property type="entry name" value="HTH_LacI"/>
    <property type="match status" value="1"/>
</dbReference>
<proteinExistence type="predicted"/>
<evidence type="ECO:0000256" key="1">
    <source>
        <dbReference type="ARBA" id="ARBA00023015"/>
    </source>
</evidence>
<dbReference type="KEGG" id="cthd:CDO33_10385"/>
<dbReference type="RefSeq" id="WP_103082926.1">
    <property type="nucleotide sequence ID" value="NZ_CP021850.1"/>
</dbReference>
<keyword evidence="1" id="KW-0805">Transcription regulation</keyword>
<evidence type="ECO:0000256" key="3">
    <source>
        <dbReference type="ARBA" id="ARBA00023163"/>
    </source>
</evidence>
<dbReference type="EMBL" id="NIOJ01000065">
    <property type="protein sequence ID" value="PNT95500.1"/>
    <property type="molecule type" value="Genomic_DNA"/>
</dbReference>
<evidence type="ECO:0000313" key="6">
    <source>
        <dbReference type="Proteomes" id="UP000236151"/>
    </source>
</evidence>
<dbReference type="PRINTS" id="PR00036">
    <property type="entry name" value="HTHLACI"/>
</dbReference>
<dbReference type="InterPro" id="IPR010982">
    <property type="entry name" value="Lambda_DNA-bd_dom_sf"/>
</dbReference>
<dbReference type="SMART" id="SM00354">
    <property type="entry name" value="HTH_LACI"/>
    <property type="match status" value="1"/>
</dbReference>
<dbReference type="GO" id="GO:0000976">
    <property type="term" value="F:transcription cis-regulatory region binding"/>
    <property type="evidence" value="ECO:0007669"/>
    <property type="project" value="TreeGrafter"/>
</dbReference>
<dbReference type="GO" id="GO:0003700">
    <property type="term" value="F:DNA-binding transcription factor activity"/>
    <property type="evidence" value="ECO:0007669"/>
    <property type="project" value="TreeGrafter"/>
</dbReference>
<dbReference type="PROSITE" id="PS50932">
    <property type="entry name" value="HTH_LACI_2"/>
    <property type="match status" value="1"/>
</dbReference>
<dbReference type="InterPro" id="IPR046335">
    <property type="entry name" value="LacI/GalR-like_sensor"/>
</dbReference>
<dbReference type="SUPFAM" id="SSF47413">
    <property type="entry name" value="lambda repressor-like DNA-binding domains"/>
    <property type="match status" value="1"/>
</dbReference>
<dbReference type="CDD" id="cd06267">
    <property type="entry name" value="PBP1_LacI_sugar_binding-like"/>
    <property type="match status" value="1"/>
</dbReference>
<dbReference type="Gene3D" id="1.10.260.40">
    <property type="entry name" value="lambda repressor-like DNA-binding domains"/>
    <property type="match status" value="1"/>
</dbReference>
<dbReference type="PANTHER" id="PTHR30146">
    <property type="entry name" value="LACI-RELATED TRANSCRIPTIONAL REPRESSOR"/>
    <property type="match status" value="1"/>
</dbReference>
<dbReference type="Gene3D" id="3.40.50.2300">
    <property type="match status" value="2"/>
</dbReference>
<keyword evidence="2" id="KW-0238">DNA-binding</keyword>
<organism evidence="5 6">
    <name type="scientific">Clostridium thermosuccinogenes</name>
    <dbReference type="NCBI Taxonomy" id="84032"/>
    <lineage>
        <taxon>Bacteria</taxon>
        <taxon>Bacillati</taxon>
        <taxon>Bacillota</taxon>
        <taxon>Clostridia</taxon>
        <taxon>Eubacteriales</taxon>
        <taxon>Clostridiaceae</taxon>
        <taxon>Clostridium</taxon>
    </lineage>
</organism>
<evidence type="ECO:0000256" key="2">
    <source>
        <dbReference type="ARBA" id="ARBA00023125"/>
    </source>
</evidence>
<evidence type="ECO:0000259" key="4">
    <source>
        <dbReference type="PROSITE" id="PS50932"/>
    </source>
</evidence>
<accession>A0A2K2F171</accession>
<dbReference type="Pfam" id="PF00356">
    <property type="entry name" value="LacI"/>
    <property type="match status" value="1"/>
</dbReference>
<dbReference type="AlphaFoldDB" id="A0A2K2F171"/>
<evidence type="ECO:0000313" key="5">
    <source>
        <dbReference type="EMBL" id="PNT95500.1"/>
    </source>
</evidence>
<dbReference type="Proteomes" id="UP000236151">
    <property type="component" value="Unassembled WGS sequence"/>
</dbReference>
<dbReference type="SUPFAM" id="SSF53822">
    <property type="entry name" value="Periplasmic binding protein-like I"/>
    <property type="match status" value="1"/>
</dbReference>
<dbReference type="InterPro" id="IPR028082">
    <property type="entry name" value="Peripla_BP_I"/>
</dbReference>
<keyword evidence="6" id="KW-1185">Reference proteome</keyword>
<dbReference type="PROSITE" id="PS00356">
    <property type="entry name" value="HTH_LACI_1"/>
    <property type="match status" value="1"/>
</dbReference>
<gene>
    <name evidence="5" type="ORF">CDQ84_16940</name>
</gene>
<name>A0A2K2F171_9CLOT</name>
<feature type="domain" description="HTH lacI-type" evidence="4">
    <location>
        <begin position="6"/>
        <end position="62"/>
    </location>
</feature>